<evidence type="ECO:0000256" key="8">
    <source>
        <dbReference type="ARBA" id="ARBA00023285"/>
    </source>
</evidence>
<dbReference type="PANTHER" id="PTHR43371:SF1">
    <property type="entry name" value="RIBONUCLEOSIDE-DIPHOSPHATE REDUCTASE"/>
    <property type="match status" value="1"/>
</dbReference>
<dbReference type="SUPFAM" id="SSF51998">
    <property type="entry name" value="PFL-like glycyl radical enzymes"/>
    <property type="match status" value="1"/>
</dbReference>
<dbReference type="PANTHER" id="PTHR43371">
    <property type="entry name" value="VITAMIN B12-DEPENDENT RIBONUCLEOTIDE REDUCTASE"/>
    <property type="match status" value="1"/>
</dbReference>
<evidence type="ECO:0000256" key="6">
    <source>
        <dbReference type="ARBA" id="ARBA00023002"/>
    </source>
</evidence>
<dbReference type="Gene3D" id="3.20.70.20">
    <property type="match status" value="1"/>
</dbReference>
<comment type="caution">
    <text evidence="11">The sequence shown here is derived from an EMBL/GenBank/DDBJ whole genome shotgun (WGS) entry which is preliminary data.</text>
</comment>
<dbReference type="InterPro" id="IPR000788">
    <property type="entry name" value="RNR_lg_C"/>
</dbReference>
<accession>A0AA35XBR6</accession>
<dbReference type="EC" id="1.17.4.1" evidence="3"/>
<gene>
    <name evidence="11" type="ORF">GBAR_LOCUS25237</name>
</gene>
<keyword evidence="7" id="KW-1015">Disulfide bond</keyword>
<evidence type="ECO:0000256" key="2">
    <source>
        <dbReference type="ARBA" id="ARBA00007405"/>
    </source>
</evidence>
<evidence type="ECO:0000256" key="4">
    <source>
        <dbReference type="ARBA" id="ARBA00022628"/>
    </source>
</evidence>
<name>A0AA35XBR6_GEOBA</name>
<evidence type="ECO:0000259" key="10">
    <source>
        <dbReference type="Pfam" id="PF02867"/>
    </source>
</evidence>
<dbReference type="GO" id="GO:0031419">
    <property type="term" value="F:cobalamin binding"/>
    <property type="evidence" value="ECO:0007669"/>
    <property type="project" value="UniProtKB-KW"/>
</dbReference>
<keyword evidence="6" id="KW-0560">Oxidoreductase</keyword>
<sequence>MQKLEFLPNSPTLMNAGRELQQLSACFVLPVEDSLESIFTKVKQTALIHKSGGGTGFAFSRLRPEGDVVGSTGGVASGPVSFINAFDAATDVVKQGGTRRGANMGILHVSHPDILSFISSKEDGKHLTNFNISVAVTEDFMQRVRLDQEYDLINPRTGQVVRQLNAREVFERMTELAWRTGDPGIVFLDRINRDNPNPQLGDIESTNPCGEQPLLPYESCNLGSLNLARMVTYTNDDVKIDWDRMAEVNYNRRPHAGQRHRHERVSNP</sequence>
<comment type="catalytic activity">
    <reaction evidence="9">
        <text>a 2'-deoxyribonucleoside 5'-diphosphate + [thioredoxin]-disulfide + H2O = a ribonucleoside 5'-diphosphate + [thioredoxin]-dithiol</text>
        <dbReference type="Rhea" id="RHEA:23252"/>
        <dbReference type="Rhea" id="RHEA-COMP:10698"/>
        <dbReference type="Rhea" id="RHEA-COMP:10700"/>
        <dbReference type="ChEBI" id="CHEBI:15377"/>
        <dbReference type="ChEBI" id="CHEBI:29950"/>
        <dbReference type="ChEBI" id="CHEBI:50058"/>
        <dbReference type="ChEBI" id="CHEBI:57930"/>
        <dbReference type="ChEBI" id="CHEBI:73316"/>
        <dbReference type="EC" id="1.17.4.1"/>
    </reaction>
</comment>
<dbReference type="AlphaFoldDB" id="A0AA35XBR6"/>
<comment type="similarity">
    <text evidence="2">Belongs to the ribonucleoside diphosphate reductase class-2 family.</text>
</comment>
<dbReference type="EMBL" id="CASHTH010003487">
    <property type="protein sequence ID" value="CAI8045610.1"/>
    <property type="molecule type" value="Genomic_DNA"/>
</dbReference>
<keyword evidence="12" id="KW-1185">Reference proteome</keyword>
<protein>
    <recommendedName>
        <fullName evidence="3">ribonucleoside-diphosphate reductase</fullName>
        <ecNumber evidence="3">1.17.4.1</ecNumber>
    </recommendedName>
</protein>
<dbReference type="Proteomes" id="UP001174909">
    <property type="component" value="Unassembled WGS sequence"/>
</dbReference>
<dbReference type="CDD" id="cd02888">
    <property type="entry name" value="RNR_II_dimer"/>
    <property type="match status" value="1"/>
</dbReference>
<dbReference type="GO" id="GO:0004748">
    <property type="term" value="F:ribonucleoside-diphosphate reductase activity, thioredoxin disulfide as acceptor"/>
    <property type="evidence" value="ECO:0007669"/>
    <property type="project" value="UniProtKB-EC"/>
</dbReference>
<evidence type="ECO:0000256" key="3">
    <source>
        <dbReference type="ARBA" id="ARBA00012274"/>
    </source>
</evidence>
<evidence type="ECO:0000256" key="5">
    <source>
        <dbReference type="ARBA" id="ARBA00022741"/>
    </source>
</evidence>
<organism evidence="11 12">
    <name type="scientific">Geodia barretti</name>
    <name type="common">Barrett's horny sponge</name>
    <dbReference type="NCBI Taxonomy" id="519541"/>
    <lineage>
        <taxon>Eukaryota</taxon>
        <taxon>Metazoa</taxon>
        <taxon>Porifera</taxon>
        <taxon>Demospongiae</taxon>
        <taxon>Heteroscleromorpha</taxon>
        <taxon>Tetractinellida</taxon>
        <taxon>Astrophorina</taxon>
        <taxon>Geodiidae</taxon>
        <taxon>Geodia</taxon>
    </lineage>
</organism>
<dbReference type="InterPro" id="IPR013344">
    <property type="entry name" value="RNR_NrdJ/NrdZ"/>
</dbReference>
<proteinExistence type="inferred from homology"/>
<evidence type="ECO:0000256" key="1">
    <source>
        <dbReference type="ARBA" id="ARBA00001922"/>
    </source>
</evidence>
<dbReference type="InterPro" id="IPR050862">
    <property type="entry name" value="RdRp_reductase_class-2"/>
</dbReference>
<dbReference type="GO" id="GO:0000166">
    <property type="term" value="F:nucleotide binding"/>
    <property type="evidence" value="ECO:0007669"/>
    <property type="project" value="UniProtKB-KW"/>
</dbReference>
<keyword evidence="4" id="KW-0846">Cobalamin</keyword>
<evidence type="ECO:0000313" key="12">
    <source>
        <dbReference type="Proteomes" id="UP001174909"/>
    </source>
</evidence>
<evidence type="ECO:0000256" key="9">
    <source>
        <dbReference type="ARBA" id="ARBA00047754"/>
    </source>
</evidence>
<dbReference type="Pfam" id="PF02867">
    <property type="entry name" value="Ribonuc_red_lgC"/>
    <property type="match status" value="1"/>
</dbReference>
<keyword evidence="5" id="KW-0547">Nucleotide-binding</keyword>
<evidence type="ECO:0000313" key="11">
    <source>
        <dbReference type="EMBL" id="CAI8045610.1"/>
    </source>
</evidence>
<keyword evidence="8" id="KW-0170">Cobalt</keyword>
<reference evidence="11" key="1">
    <citation type="submission" date="2023-03" db="EMBL/GenBank/DDBJ databases">
        <authorList>
            <person name="Steffen K."/>
            <person name="Cardenas P."/>
        </authorList>
    </citation>
    <scope>NUCLEOTIDE SEQUENCE</scope>
</reference>
<feature type="domain" description="Ribonucleotide reductase large subunit C-terminal" evidence="10">
    <location>
        <begin position="24"/>
        <end position="248"/>
    </location>
</feature>
<evidence type="ECO:0000256" key="7">
    <source>
        <dbReference type="ARBA" id="ARBA00023157"/>
    </source>
</evidence>
<comment type="cofactor">
    <cofactor evidence="1">
        <name>adenosylcob(III)alamin</name>
        <dbReference type="ChEBI" id="CHEBI:18408"/>
    </cofactor>
</comment>